<proteinExistence type="predicted"/>
<dbReference type="Proteomes" id="UP000613113">
    <property type="component" value="Unassembled WGS sequence"/>
</dbReference>
<keyword evidence="2" id="KW-0812">Transmembrane</keyword>
<sequence length="283" mass="31287">MKLSIEAPGNEVTEPGEIHLHIRFRPASITGIVVVLLIHALLLYFLLNMHPLKKQKQGDDAASQAPMVLILDKTAIAKMTQPEPKKSAPKPPVIPHTKKSITPPTPQQTAPVVTAQTTVTPPAPIVETPPAQDMMSMLNAARERRRAQEEANQDQAANQTGRGMTPQEVAEANVRHSMQRAAGREGTGGVFQILSKSTRMGSFSFRGWRPNSNSSWKQVIEVDAGLGGNVELAIVRRMIELIRTHYQGDFSWESRRLGRVITLSARPQDSAELEAFMMKEFFD</sequence>
<feature type="region of interest" description="Disordered" evidence="1">
    <location>
        <begin position="145"/>
        <end position="166"/>
    </location>
</feature>
<organism evidence="3 4">
    <name type="scientific">Undibacterium griseum</name>
    <dbReference type="NCBI Taxonomy" id="2762295"/>
    <lineage>
        <taxon>Bacteria</taxon>
        <taxon>Pseudomonadati</taxon>
        <taxon>Pseudomonadota</taxon>
        <taxon>Betaproteobacteria</taxon>
        <taxon>Burkholderiales</taxon>
        <taxon>Oxalobacteraceae</taxon>
        <taxon>Undibacterium</taxon>
    </lineage>
</organism>
<evidence type="ECO:0000313" key="3">
    <source>
        <dbReference type="EMBL" id="MBC3883526.1"/>
    </source>
</evidence>
<evidence type="ECO:0000256" key="1">
    <source>
        <dbReference type="SAM" id="MobiDB-lite"/>
    </source>
</evidence>
<keyword evidence="2" id="KW-1133">Transmembrane helix</keyword>
<gene>
    <name evidence="3" type="ORF">H8K27_00120</name>
</gene>
<dbReference type="EMBL" id="JACOGC010000001">
    <property type="protein sequence ID" value="MBC3883526.1"/>
    <property type="molecule type" value="Genomic_DNA"/>
</dbReference>
<keyword evidence="2" id="KW-0472">Membrane</keyword>
<feature type="transmembrane region" description="Helical" evidence="2">
    <location>
        <begin position="27"/>
        <end position="47"/>
    </location>
</feature>
<feature type="region of interest" description="Disordered" evidence="1">
    <location>
        <begin position="81"/>
        <end position="109"/>
    </location>
</feature>
<comment type="caution">
    <text evidence="3">The sequence shown here is derived from an EMBL/GenBank/DDBJ whole genome shotgun (WGS) entry which is preliminary data.</text>
</comment>
<dbReference type="RefSeq" id="WP_186861224.1">
    <property type="nucleotide sequence ID" value="NZ_JACOGC010000001.1"/>
</dbReference>
<name>A0ABR6YHZ0_9BURK</name>
<accession>A0ABR6YHZ0</accession>
<protein>
    <submittedName>
        <fullName evidence="3">Uncharacterized protein</fullName>
    </submittedName>
</protein>
<evidence type="ECO:0000313" key="4">
    <source>
        <dbReference type="Proteomes" id="UP000613113"/>
    </source>
</evidence>
<reference evidence="3 4" key="1">
    <citation type="submission" date="2020-08" db="EMBL/GenBank/DDBJ databases">
        <title>Novel species isolated from subtropical streams in China.</title>
        <authorList>
            <person name="Lu H."/>
        </authorList>
    </citation>
    <scope>NUCLEOTIDE SEQUENCE [LARGE SCALE GENOMIC DNA]</scope>
    <source>
        <strain evidence="3 4">FT31W</strain>
    </source>
</reference>
<evidence type="ECO:0000256" key="2">
    <source>
        <dbReference type="SAM" id="Phobius"/>
    </source>
</evidence>
<keyword evidence="4" id="KW-1185">Reference proteome</keyword>